<organism evidence="1 2">
    <name type="scientific">Candidatus Magnetobacterium bavaricum</name>
    <dbReference type="NCBI Taxonomy" id="29290"/>
    <lineage>
        <taxon>Bacteria</taxon>
        <taxon>Pseudomonadati</taxon>
        <taxon>Nitrospirota</taxon>
        <taxon>Thermodesulfovibrionia</taxon>
        <taxon>Thermodesulfovibrionales</taxon>
        <taxon>Candidatus Magnetobacteriaceae</taxon>
        <taxon>Candidatus Magnetobacterium</taxon>
    </lineage>
</organism>
<dbReference type="AlphaFoldDB" id="A0A0F3GWY2"/>
<keyword evidence="2" id="KW-1185">Reference proteome</keyword>
<dbReference type="GO" id="GO:0032259">
    <property type="term" value="P:methylation"/>
    <property type="evidence" value="ECO:0007669"/>
    <property type="project" value="UniProtKB-KW"/>
</dbReference>
<dbReference type="InterPro" id="IPR029063">
    <property type="entry name" value="SAM-dependent_MTases_sf"/>
</dbReference>
<dbReference type="GO" id="GO:0008168">
    <property type="term" value="F:methyltransferase activity"/>
    <property type="evidence" value="ECO:0007669"/>
    <property type="project" value="UniProtKB-KW"/>
</dbReference>
<dbReference type="Proteomes" id="UP000033423">
    <property type="component" value="Unassembled WGS sequence"/>
</dbReference>
<dbReference type="SUPFAM" id="SSF53335">
    <property type="entry name" value="S-adenosyl-L-methionine-dependent methyltransferases"/>
    <property type="match status" value="1"/>
</dbReference>
<dbReference type="EMBL" id="LACI01000573">
    <property type="protein sequence ID" value="KJU86479.1"/>
    <property type="molecule type" value="Genomic_DNA"/>
</dbReference>
<evidence type="ECO:0000313" key="1">
    <source>
        <dbReference type="EMBL" id="KJU86479.1"/>
    </source>
</evidence>
<gene>
    <name evidence="1" type="ORF">MBAV_001332</name>
</gene>
<name>A0A0F3GWY2_9BACT</name>
<keyword evidence="1" id="KW-0489">Methyltransferase</keyword>
<dbReference type="PATRIC" id="fig|29290.4.peg.1762"/>
<dbReference type="CDD" id="cd02440">
    <property type="entry name" value="AdoMet_MTases"/>
    <property type="match status" value="1"/>
</dbReference>
<proteinExistence type="predicted"/>
<keyword evidence="1" id="KW-0808">Transferase</keyword>
<dbReference type="PANTHER" id="PTHR43861">
    <property type="entry name" value="TRANS-ACONITATE 2-METHYLTRANSFERASE-RELATED"/>
    <property type="match status" value="1"/>
</dbReference>
<protein>
    <submittedName>
        <fullName evidence="1">Methyltransferase domain-containing protein</fullName>
    </submittedName>
</protein>
<evidence type="ECO:0000313" key="2">
    <source>
        <dbReference type="Proteomes" id="UP000033423"/>
    </source>
</evidence>
<sequence>MNMSEYKTIEHIVMLVGQKNVMHKKALSNSFKECSQEYLQICEEYLSNYIRFLYDIKGMDLNRVVNAYLKMVEEVVREQVYFKSNGVYRYTSFKDVCDKVYYSLEYMFDYMIGLAISQYLWKNHRDFFLFFTKIISKQNGENYLEIGPGHGLFFLEAVQNGNFKKYVAIDLSETSIDMCKSLLQYNNNFDRTKVEFIHCDVYGYESENLFDFITIGEVMEHIEEPERLVSKTYNLLREKGEVFITTCINCPMIDHIYHFKSMEDIRDILYRFNFKIINEIVLPSENVNLDDAIKQKTTINYACLLKK</sequence>
<comment type="caution">
    <text evidence="1">The sequence shown here is derived from an EMBL/GenBank/DDBJ whole genome shotgun (WGS) entry which is preliminary data.</text>
</comment>
<accession>A0A0F3GWY2</accession>
<dbReference type="Pfam" id="PF13489">
    <property type="entry name" value="Methyltransf_23"/>
    <property type="match status" value="1"/>
</dbReference>
<reference evidence="1 2" key="1">
    <citation type="submission" date="2015-02" db="EMBL/GenBank/DDBJ databases">
        <title>Single-cell genomics of uncultivated deep-branching MTB reveals a conserved set of magnetosome genes.</title>
        <authorList>
            <person name="Kolinko S."/>
            <person name="Richter M."/>
            <person name="Glockner F.O."/>
            <person name="Brachmann A."/>
            <person name="Schuler D."/>
        </authorList>
    </citation>
    <scope>NUCLEOTIDE SEQUENCE [LARGE SCALE GENOMIC DNA]</scope>
    <source>
        <strain evidence="1">TM-1</strain>
    </source>
</reference>
<dbReference type="Gene3D" id="3.40.50.150">
    <property type="entry name" value="Vaccinia Virus protein VP39"/>
    <property type="match status" value="1"/>
</dbReference>